<dbReference type="GO" id="GO:0010468">
    <property type="term" value="P:regulation of gene expression"/>
    <property type="evidence" value="ECO:0007669"/>
    <property type="project" value="InterPro"/>
</dbReference>
<sequence>MTSFPGEHDPVPKRLLEALPNQPLLYLVPKAKLVSLISSGYSSKIEISDDQSLLANNITKSTDQLDIPPPKSIRNTYYTKDVADESNKIIYKRPIYIAKQSRNMINKDDNNNNLFSNLSPLAKKCLEEISPNIKQGYHIDEAHVVETLQRKRKMEDILDTDIDLTYKFKHDKIVMSSGVSVSETTIAKQYLDDLIQLLEHIRSDMNGKCFTNLERWINVDNSNICLNERTLQHIELLLKNISSVPEVNNKLSLNDLILILDLMIQNITICTTTVLSNKKKERITKIIAILSINIIFSIFLLKRSEREIYMEKYAVIPIKYLSNFVTEIKEKSASKDLHNELVLFTNSIQHLPRYIRQNIYLDDGLLTKLIYVFTDIIVDSTVTFNVSASDQYCWNNIKNLSCEILMAIFQLVPTQRLFLINEFLSNIDKLPSKRVHKKIKTVAKDKYVTYFTECLMRMLQYINALENLNTVNGETKDIIDMFKKKNMEQEKQLSNFIDHINESIFKKFLQNSTKYRYIMEIYILDLIALFRLPNYYIASQVLSSMLGKLLDVFDSASTSPVVEITCLLILGQIGSALFDIKLNTLPQQNNNVVKLLNYPEYIPQFLESSQRCLVYIANNNSQESSYKYFQGKLLEKLIRLHELNTDSNNISNIDNYIDRIIRQVPFNDIMPKNVLSLEDINNDYCSVLQSDELISQYDTYFHILLTMLDSSKIKLKSTAVKSLSLLVSQDSSILSNPMVKAAITQVLVDNSAASVRDAILDLLNAGSCYVEYYKQINVNFDDDSILVRKHILRINEQIYTECDDLEIATYVAIRILLRLEDEEDGIVENARNILLKQWLLSFHNSDKLDTNKRKIIEQSIAVIAGVISTDTKNTEVFEDFLNFYLLKKEVHPPQQYNQIIKSLRTMVNVLVQEIVNLQAQNSTDDKQKVNLQRHFKLLALFADAVETFITKEHIFDLYPYMLSGEKNGLHYDILHVFNKTLQKSSILKNSFLENIETDLLKQLVRLNTKEIDEAVSIIWQAASQRNNKARIIQACSSCLVHLNPYIIAAAKSKEKYQVDNKIQRLLYLITSFARFCSFDSTIDRLPFVDKKEGLPEYVAKCLLVFSRNSMPHDLRRTSIKNLTRLCGSYPKLFNSRHILNMLKSEFKSNRLDIKLVIIEALLEFFSIEEARSLRQIGLVGRMYSNRRTKEQNAHMSLPKNDEVCFALSNKFINNILDMCLFPITDESVTAIRLLKLIVKCGYINPSKCIPHSIALLASNQKIITHTAIGIVTELLEQHETMVLNNISKGIVLAMDYSKTLFNGVYYRHNMFLNTLQDIFLVDKKGMNKFHKYLDKFINFQLNDTMSIDSNFAKMSSILFLSTNIAKLKFFYQTHFFSIIKMLDFTEEQMRDNILEVLKNNREEDWDVVTLKLSIIIQYVLKDLKNYLLDKYGYKLSILDSLFENNSRDDGKPMPAEKEDCGNFVETVDNIVRLCDDDCVCVNYLSEQRYVD</sequence>
<evidence type="ECO:0000256" key="6">
    <source>
        <dbReference type="RuleBase" id="RU364107"/>
    </source>
</evidence>
<evidence type="ECO:0000256" key="5">
    <source>
        <dbReference type="ARBA" id="ARBA00023306"/>
    </source>
</evidence>
<dbReference type="GO" id="GO:0071169">
    <property type="term" value="P:establishment of protein localization to chromatin"/>
    <property type="evidence" value="ECO:0007669"/>
    <property type="project" value="TreeGrafter"/>
</dbReference>
<evidence type="ECO:0000256" key="1">
    <source>
        <dbReference type="ARBA" id="ARBA00004123"/>
    </source>
</evidence>
<dbReference type="GO" id="GO:0034087">
    <property type="term" value="P:establishment of mitotic sister chromatid cohesion"/>
    <property type="evidence" value="ECO:0007669"/>
    <property type="project" value="TreeGrafter"/>
</dbReference>
<dbReference type="GO" id="GO:0090694">
    <property type="term" value="C:Scc2-Scc4 cohesin loading complex"/>
    <property type="evidence" value="ECO:0007669"/>
    <property type="project" value="TreeGrafter"/>
</dbReference>
<reference evidence="9" key="1">
    <citation type="submission" date="2023-07" db="EMBL/GenBank/DDBJ databases">
        <title>A draft genome of Kazachstania heterogenica Y-27499.</title>
        <authorList>
            <person name="Donic C."/>
            <person name="Kralova J.S."/>
            <person name="Fidel L."/>
            <person name="Ben-Dor S."/>
            <person name="Jung S."/>
        </authorList>
    </citation>
    <scope>NUCLEOTIDE SEQUENCE [LARGE SCALE GENOMIC DNA]</scope>
    <source>
        <strain evidence="9">Y27499</strain>
    </source>
</reference>
<dbReference type="InterPro" id="IPR016024">
    <property type="entry name" value="ARM-type_fold"/>
</dbReference>
<dbReference type="SUPFAM" id="SSF48371">
    <property type="entry name" value="ARM repeat"/>
    <property type="match status" value="1"/>
</dbReference>
<keyword evidence="9" id="KW-1185">Reference proteome</keyword>
<keyword evidence="3 6" id="KW-0677">Repeat</keyword>
<dbReference type="PANTHER" id="PTHR21704:SF18">
    <property type="entry name" value="NIPPED-B-LIKE PROTEIN"/>
    <property type="match status" value="1"/>
</dbReference>
<dbReference type="EMBL" id="JAWIZZ010000041">
    <property type="protein sequence ID" value="KAK5780477.1"/>
    <property type="molecule type" value="Genomic_DNA"/>
</dbReference>
<evidence type="ECO:0000256" key="3">
    <source>
        <dbReference type="ARBA" id="ARBA00022737"/>
    </source>
</evidence>
<dbReference type="GO" id="GO:0003682">
    <property type="term" value="F:chromatin binding"/>
    <property type="evidence" value="ECO:0007669"/>
    <property type="project" value="TreeGrafter"/>
</dbReference>
<dbReference type="InterPro" id="IPR024986">
    <property type="entry name" value="Nipped-B_C"/>
</dbReference>
<dbReference type="Pfam" id="PF12765">
    <property type="entry name" value="Cohesin_HEAT"/>
    <property type="match status" value="1"/>
</dbReference>
<evidence type="ECO:0000313" key="8">
    <source>
        <dbReference type="EMBL" id="KAK5780477.1"/>
    </source>
</evidence>
<comment type="caution">
    <text evidence="8">The sequence shown here is derived from an EMBL/GenBank/DDBJ whole genome shotgun (WGS) entry which is preliminary data.</text>
</comment>
<organism evidence="8 9">
    <name type="scientific">Arxiozyma heterogenica</name>
    <dbReference type="NCBI Taxonomy" id="278026"/>
    <lineage>
        <taxon>Eukaryota</taxon>
        <taxon>Fungi</taxon>
        <taxon>Dikarya</taxon>
        <taxon>Ascomycota</taxon>
        <taxon>Saccharomycotina</taxon>
        <taxon>Saccharomycetes</taxon>
        <taxon>Saccharomycetales</taxon>
        <taxon>Saccharomycetaceae</taxon>
        <taxon>Arxiozyma</taxon>
    </lineage>
</organism>
<dbReference type="GO" id="GO:0061775">
    <property type="term" value="F:cohesin loader activity"/>
    <property type="evidence" value="ECO:0007669"/>
    <property type="project" value="InterPro"/>
</dbReference>
<comment type="subcellular location">
    <subcellularLocation>
        <location evidence="1 6">Nucleus</location>
    </subcellularLocation>
</comment>
<dbReference type="PANTHER" id="PTHR21704">
    <property type="entry name" value="NIPPED-B-LIKE PROTEIN DELANGIN SCC2-RELATED"/>
    <property type="match status" value="1"/>
</dbReference>
<dbReference type="InterPro" id="IPR026003">
    <property type="entry name" value="Cohesin_HEAT"/>
</dbReference>
<keyword evidence="5 6" id="KW-0131">Cell cycle</keyword>
<dbReference type="GO" id="GO:0140588">
    <property type="term" value="P:chromatin looping"/>
    <property type="evidence" value="ECO:0007669"/>
    <property type="project" value="InterPro"/>
</dbReference>
<evidence type="ECO:0000256" key="2">
    <source>
        <dbReference type="ARBA" id="ARBA00009252"/>
    </source>
</evidence>
<dbReference type="Pfam" id="PF12830">
    <property type="entry name" value="Nipped-B_C"/>
    <property type="match status" value="1"/>
</dbReference>
<protein>
    <recommendedName>
        <fullName evidence="6">Sister chromatid cohesion protein</fullName>
    </recommendedName>
</protein>
<keyword evidence="4 6" id="KW-0539">Nucleus</keyword>
<name>A0AAN7WPD3_9SACH</name>
<proteinExistence type="inferred from homology"/>
<gene>
    <name evidence="8" type="ORF">RI543_002236</name>
</gene>
<dbReference type="InterPro" id="IPR033031">
    <property type="entry name" value="Scc2/Nipped-B"/>
</dbReference>
<feature type="domain" description="Sister chromatid cohesion C-terminal" evidence="7">
    <location>
        <begin position="1204"/>
        <end position="1383"/>
    </location>
</feature>
<comment type="similarity">
    <text evidence="2 6">Belongs to the SCC2/Nipped-B family.</text>
</comment>
<dbReference type="Proteomes" id="UP001306508">
    <property type="component" value="Unassembled WGS sequence"/>
</dbReference>
<evidence type="ECO:0000256" key="4">
    <source>
        <dbReference type="ARBA" id="ARBA00023242"/>
    </source>
</evidence>
<evidence type="ECO:0000313" key="9">
    <source>
        <dbReference type="Proteomes" id="UP001306508"/>
    </source>
</evidence>
<dbReference type="GO" id="GO:1990414">
    <property type="term" value="P:replication-born double-strand break repair via sister chromatid exchange"/>
    <property type="evidence" value="ECO:0007669"/>
    <property type="project" value="TreeGrafter"/>
</dbReference>
<evidence type="ECO:0000259" key="7">
    <source>
        <dbReference type="Pfam" id="PF12830"/>
    </source>
</evidence>
<accession>A0AAN7WPD3</accession>